<keyword evidence="3" id="KW-1185">Reference proteome</keyword>
<proteinExistence type="predicted"/>
<dbReference type="PROSITE" id="PS50994">
    <property type="entry name" value="INTEGRASE"/>
    <property type="match status" value="1"/>
</dbReference>
<comment type="caution">
    <text evidence="2">The sequence shown here is derived from an EMBL/GenBank/DDBJ whole genome shotgun (WGS) entry which is preliminary data.</text>
</comment>
<feature type="domain" description="Integrase catalytic" evidence="1">
    <location>
        <begin position="80"/>
        <end position="163"/>
    </location>
</feature>
<accession>A0ABQ5GP22</accession>
<dbReference type="EMBL" id="BQNB010018648">
    <property type="protein sequence ID" value="GJT76707.1"/>
    <property type="molecule type" value="Genomic_DNA"/>
</dbReference>
<sequence>MRQRRWLDLVKEYDCEILYHPGKVNVVADTLSRKIRHDSILVKSLQMVITLYFYDHIKIVQHEAWENRDVNSERLVGQESMSSEALAELYLREVVARHGVPVSIVSDRDNRFTSRFWHRFQEDLGTRVHFSITYHPQIDGQSERTIQTLEDMLRACSIDFGNS</sequence>
<dbReference type="InterPro" id="IPR001584">
    <property type="entry name" value="Integrase_cat-core"/>
</dbReference>
<dbReference type="GO" id="GO:0003964">
    <property type="term" value="F:RNA-directed DNA polymerase activity"/>
    <property type="evidence" value="ECO:0007669"/>
    <property type="project" value="UniProtKB-KW"/>
</dbReference>
<evidence type="ECO:0000259" key="1">
    <source>
        <dbReference type="PROSITE" id="PS50994"/>
    </source>
</evidence>
<name>A0ABQ5GP22_9ASTR</name>
<protein>
    <submittedName>
        <fullName evidence="2">Reverse transcriptase domain-containing protein</fullName>
    </submittedName>
</protein>
<dbReference type="SUPFAM" id="SSF53098">
    <property type="entry name" value="Ribonuclease H-like"/>
    <property type="match status" value="1"/>
</dbReference>
<evidence type="ECO:0000313" key="3">
    <source>
        <dbReference type="Proteomes" id="UP001151760"/>
    </source>
</evidence>
<evidence type="ECO:0000313" key="2">
    <source>
        <dbReference type="EMBL" id="GJT76707.1"/>
    </source>
</evidence>
<dbReference type="InterPro" id="IPR036397">
    <property type="entry name" value="RNaseH_sf"/>
</dbReference>
<gene>
    <name evidence="2" type="ORF">Tco_1043432</name>
</gene>
<keyword evidence="2" id="KW-0548">Nucleotidyltransferase</keyword>
<dbReference type="InterPro" id="IPR012337">
    <property type="entry name" value="RNaseH-like_sf"/>
</dbReference>
<organism evidence="2 3">
    <name type="scientific">Tanacetum coccineum</name>
    <dbReference type="NCBI Taxonomy" id="301880"/>
    <lineage>
        <taxon>Eukaryota</taxon>
        <taxon>Viridiplantae</taxon>
        <taxon>Streptophyta</taxon>
        <taxon>Embryophyta</taxon>
        <taxon>Tracheophyta</taxon>
        <taxon>Spermatophyta</taxon>
        <taxon>Magnoliopsida</taxon>
        <taxon>eudicotyledons</taxon>
        <taxon>Gunneridae</taxon>
        <taxon>Pentapetalae</taxon>
        <taxon>asterids</taxon>
        <taxon>campanulids</taxon>
        <taxon>Asterales</taxon>
        <taxon>Asteraceae</taxon>
        <taxon>Asteroideae</taxon>
        <taxon>Anthemideae</taxon>
        <taxon>Anthemidinae</taxon>
        <taxon>Tanacetum</taxon>
    </lineage>
</organism>
<dbReference type="PANTHER" id="PTHR34072">
    <property type="entry name" value="ENZYMATIC POLYPROTEIN-RELATED"/>
    <property type="match status" value="1"/>
</dbReference>
<dbReference type="Proteomes" id="UP001151760">
    <property type="component" value="Unassembled WGS sequence"/>
</dbReference>
<dbReference type="PANTHER" id="PTHR34072:SF52">
    <property type="entry name" value="RIBONUCLEASE H"/>
    <property type="match status" value="1"/>
</dbReference>
<keyword evidence="2" id="KW-0695">RNA-directed DNA polymerase</keyword>
<keyword evidence="2" id="KW-0808">Transferase</keyword>
<reference evidence="2" key="1">
    <citation type="journal article" date="2022" name="Int. J. Mol. Sci.">
        <title>Draft Genome of Tanacetum Coccineum: Genomic Comparison of Closely Related Tanacetum-Family Plants.</title>
        <authorList>
            <person name="Yamashiro T."/>
            <person name="Shiraishi A."/>
            <person name="Nakayama K."/>
            <person name="Satake H."/>
        </authorList>
    </citation>
    <scope>NUCLEOTIDE SEQUENCE</scope>
</reference>
<reference evidence="2" key="2">
    <citation type="submission" date="2022-01" db="EMBL/GenBank/DDBJ databases">
        <authorList>
            <person name="Yamashiro T."/>
            <person name="Shiraishi A."/>
            <person name="Satake H."/>
            <person name="Nakayama K."/>
        </authorList>
    </citation>
    <scope>NUCLEOTIDE SEQUENCE</scope>
</reference>
<dbReference type="Gene3D" id="3.30.420.10">
    <property type="entry name" value="Ribonuclease H-like superfamily/Ribonuclease H"/>
    <property type="match status" value="1"/>
</dbReference>